<feature type="signal peptide" evidence="6">
    <location>
        <begin position="1"/>
        <end position="19"/>
    </location>
</feature>
<feature type="domain" description="Neurotransmitter-gated ion-channel transmembrane" evidence="8">
    <location>
        <begin position="221"/>
        <end position="307"/>
    </location>
</feature>
<protein>
    <submittedName>
        <fullName evidence="9">Electron transporter RnfC</fullName>
    </submittedName>
</protein>
<dbReference type="InterPro" id="IPR006202">
    <property type="entry name" value="Neur_chan_lig-bd"/>
</dbReference>
<keyword evidence="3 5" id="KW-1133">Transmembrane helix</keyword>
<feature type="domain" description="Neurotransmitter-gated ion-channel ligand-binding" evidence="7">
    <location>
        <begin position="24"/>
        <end position="153"/>
    </location>
</feature>
<keyword evidence="10" id="KW-1185">Reference proteome</keyword>
<evidence type="ECO:0000256" key="4">
    <source>
        <dbReference type="ARBA" id="ARBA00023136"/>
    </source>
</evidence>
<dbReference type="Gene3D" id="2.70.170.10">
    <property type="entry name" value="Neurotransmitter-gated ion-channel ligand-binding domain"/>
    <property type="match status" value="1"/>
</dbReference>
<dbReference type="RefSeq" id="WP_168667489.1">
    <property type="nucleotide sequence ID" value="NZ_JAAXKX010000005.1"/>
</dbReference>
<gene>
    <name evidence="9" type="ORF">HF203_05650</name>
</gene>
<dbReference type="SUPFAM" id="SSF63712">
    <property type="entry name" value="Nicotinic receptor ligand binding domain-like"/>
    <property type="match status" value="1"/>
</dbReference>
<proteinExistence type="predicted"/>
<evidence type="ECO:0000259" key="8">
    <source>
        <dbReference type="Pfam" id="PF02932"/>
    </source>
</evidence>
<evidence type="ECO:0000313" key="9">
    <source>
        <dbReference type="EMBL" id="NKN32705.1"/>
    </source>
</evidence>
<keyword evidence="2 5" id="KW-0812">Transmembrane</keyword>
<feature type="chain" id="PRO_5047190106" evidence="6">
    <location>
        <begin position="20"/>
        <end position="333"/>
    </location>
</feature>
<evidence type="ECO:0000256" key="5">
    <source>
        <dbReference type="SAM" id="Phobius"/>
    </source>
</evidence>
<dbReference type="Pfam" id="PF02931">
    <property type="entry name" value="Neur_chan_LBD"/>
    <property type="match status" value="1"/>
</dbReference>
<dbReference type="InterPro" id="IPR038050">
    <property type="entry name" value="Neuro_actylchol_rec"/>
</dbReference>
<evidence type="ECO:0000256" key="1">
    <source>
        <dbReference type="ARBA" id="ARBA00004141"/>
    </source>
</evidence>
<feature type="transmembrane region" description="Helical" evidence="5">
    <location>
        <begin position="268"/>
        <end position="293"/>
    </location>
</feature>
<reference evidence="9 10" key="1">
    <citation type="submission" date="2020-04" db="EMBL/GenBank/DDBJ databases">
        <title>Draft Whole-Genome sequence of Marichromatium bheemlicum DSM 18632, type strain.</title>
        <authorList>
            <person name="Kyndt J.A."/>
            <person name="Meyer T.E."/>
        </authorList>
    </citation>
    <scope>NUCLEOTIDE SEQUENCE [LARGE SCALE GENOMIC DNA]</scope>
    <source>
        <strain evidence="9 10">DSM 18632</strain>
    </source>
</reference>
<dbReference type="InterPro" id="IPR006029">
    <property type="entry name" value="Neurotrans-gated_channel_TM"/>
</dbReference>
<dbReference type="Proteomes" id="UP000740754">
    <property type="component" value="Unassembled WGS sequence"/>
</dbReference>
<dbReference type="PANTHER" id="PTHR18945">
    <property type="entry name" value="NEUROTRANSMITTER GATED ION CHANNEL"/>
    <property type="match status" value="1"/>
</dbReference>
<feature type="transmembrane region" description="Helical" evidence="5">
    <location>
        <begin position="313"/>
        <end position="332"/>
    </location>
</feature>
<evidence type="ECO:0000256" key="2">
    <source>
        <dbReference type="ARBA" id="ARBA00022692"/>
    </source>
</evidence>
<evidence type="ECO:0000256" key="6">
    <source>
        <dbReference type="SAM" id="SignalP"/>
    </source>
</evidence>
<dbReference type="Pfam" id="PF02932">
    <property type="entry name" value="Neur_chan_memb"/>
    <property type="match status" value="1"/>
</dbReference>
<dbReference type="InterPro" id="IPR006201">
    <property type="entry name" value="Neur_channel"/>
</dbReference>
<evidence type="ECO:0000259" key="7">
    <source>
        <dbReference type="Pfam" id="PF02931"/>
    </source>
</evidence>
<comment type="caution">
    <text evidence="9">The sequence shown here is derived from an EMBL/GenBank/DDBJ whole genome shotgun (WGS) entry which is preliminary data.</text>
</comment>
<comment type="subcellular location">
    <subcellularLocation>
        <location evidence="1">Membrane</location>
        <topology evidence="1">Multi-pass membrane protein</topology>
    </subcellularLocation>
</comment>
<keyword evidence="4 5" id="KW-0472">Membrane</keyword>
<dbReference type="InterPro" id="IPR036719">
    <property type="entry name" value="Neuro-gated_channel_TM_sf"/>
</dbReference>
<dbReference type="SUPFAM" id="SSF90112">
    <property type="entry name" value="Neurotransmitter-gated ion-channel transmembrane pore"/>
    <property type="match status" value="1"/>
</dbReference>
<dbReference type="EMBL" id="JAAXKX010000005">
    <property type="protein sequence ID" value="NKN32705.1"/>
    <property type="molecule type" value="Genomic_DNA"/>
</dbReference>
<dbReference type="Gene3D" id="1.20.58.390">
    <property type="entry name" value="Neurotransmitter-gated ion-channel transmembrane domain"/>
    <property type="match status" value="1"/>
</dbReference>
<evidence type="ECO:0000313" key="10">
    <source>
        <dbReference type="Proteomes" id="UP000740754"/>
    </source>
</evidence>
<name>A0ABX1I552_9GAMM</name>
<sequence>MHRLLLLLCLLSLSGWAMAGEGAGGPTVVRIGVTLDQIVGIDQKAENFSAVYTLRVRYREPALAYEPTPGAPPFRMLTFAKAMERLQAQGVVWPGMFPANQQGRHDLSRQGIRLYPDGEVHYIERATAVFQAPDFDFRDFPFDTQSFYIRVESLLPESLFVFEALPEYIGIGDQLGEEEWVVFSSTAVVDTVTGADGLGYSRFSLGFQANRHLLYYVVRIFVPMLIILVVSWSTFRLKDYMKRIDIGITVLLLLIAFNFTLGNDLPRLGYLTAVDAFIAGTFVITGAVILVNVQLRIWQHQQREREAERLDRLARIGYWPAYLVGMSTALLLL</sequence>
<dbReference type="InterPro" id="IPR036734">
    <property type="entry name" value="Neur_chan_lig-bd_sf"/>
</dbReference>
<feature type="transmembrane region" description="Helical" evidence="5">
    <location>
        <begin position="213"/>
        <end position="232"/>
    </location>
</feature>
<evidence type="ECO:0000256" key="3">
    <source>
        <dbReference type="ARBA" id="ARBA00022989"/>
    </source>
</evidence>
<accession>A0ABX1I552</accession>
<organism evidence="9 10">
    <name type="scientific">Marichromatium bheemlicum</name>
    <dbReference type="NCBI Taxonomy" id="365339"/>
    <lineage>
        <taxon>Bacteria</taxon>
        <taxon>Pseudomonadati</taxon>
        <taxon>Pseudomonadota</taxon>
        <taxon>Gammaproteobacteria</taxon>
        <taxon>Chromatiales</taxon>
        <taxon>Chromatiaceae</taxon>
        <taxon>Marichromatium</taxon>
    </lineage>
</organism>
<keyword evidence="6" id="KW-0732">Signal</keyword>
<feature type="transmembrane region" description="Helical" evidence="5">
    <location>
        <begin position="244"/>
        <end position="262"/>
    </location>
</feature>